<accession>A0A8S1TYU6</accession>
<organism evidence="2 3">
    <name type="scientific">Paramecium octaurelia</name>
    <dbReference type="NCBI Taxonomy" id="43137"/>
    <lineage>
        <taxon>Eukaryota</taxon>
        <taxon>Sar</taxon>
        <taxon>Alveolata</taxon>
        <taxon>Ciliophora</taxon>
        <taxon>Intramacronucleata</taxon>
        <taxon>Oligohymenophorea</taxon>
        <taxon>Peniculida</taxon>
        <taxon>Parameciidae</taxon>
        <taxon>Paramecium</taxon>
    </lineage>
</organism>
<feature type="coiled-coil region" evidence="1">
    <location>
        <begin position="48"/>
        <end position="75"/>
    </location>
</feature>
<proteinExistence type="predicted"/>
<dbReference type="EMBL" id="CAJJDP010000033">
    <property type="protein sequence ID" value="CAD8157460.1"/>
    <property type="molecule type" value="Genomic_DNA"/>
</dbReference>
<protein>
    <submittedName>
        <fullName evidence="2">Uncharacterized protein</fullName>
    </submittedName>
</protein>
<name>A0A8S1TYU6_PAROT</name>
<keyword evidence="3" id="KW-1185">Reference proteome</keyword>
<evidence type="ECO:0000313" key="3">
    <source>
        <dbReference type="Proteomes" id="UP000683925"/>
    </source>
</evidence>
<sequence>MIPNNLLTLIKQNDEKLEEVIKIFRNFTKDKLFNEINNKDYIKFRGLLLKCRKYNKNYEAELANQNREMKLLSIQEILELYYLEIERCQNITMMQFRRSEDQFQNLNLNNINYHFLNFLNKIQTKLQRKPKSSIEINERNLKFRNKFASKQLISIFLEFSQQSLQYQENKSNEIQSTFSEFNLFLKEIMILMYQIMGVPQINELKNIKKSSC</sequence>
<comment type="caution">
    <text evidence="2">The sequence shown here is derived from an EMBL/GenBank/DDBJ whole genome shotgun (WGS) entry which is preliminary data.</text>
</comment>
<dbReference type="Proteomes" id="UP000683925">
    <property type="component" value="Unassembled WGS sequence"/>
</dbReference>
<reference evidence="2" key="1">
    <citation type="submission" date="2021-01" db="EMBL/GenBank/DDBJ databases">
        <authorList>
            <consortium name="Genoscope - CEA"/>
            <person name="William W."/>
        </authorList>
    </citation>
    <scope>NUCLEOTIDE SEQUENCE</scope>
</reference>
<evidence type="ECO:0000256" key="1">
    <source>
        <dbReference type="SAM" id="Coils"/>
    </source>
</evidence>
<dbReference type="AlphaFoldDB" id="A0A8S1TYU6"/>
<gene>
    <name evidence="2" type="ORF">POCTA_138.1.T0330326</name>
</gene>
<evidence type="ECO:0000313" key="2">
    <source>
        <dbReference type="EMBL" id="CAD8157460.1"/>
    </source>
</evidence>
<keyword evidence="1" id="KW-0175">Coiled coil</keyword>